<evidence type="ECO:0000313" key="3">
    <source>
        <dbReference type="Proteomes" id="UP000007523"/>
    </source>
</evidence>
<dbReference type="PANTHER" id="PTHR43649:SF12">
    <property type="entry name" value="DIACETYLCHITOBIOSE BINDING PROTEIN DASA"/>
    <property type="match status" value="1"/>
</dbReference>
<keyword evidence="3" id="KW-1185">Reference proteome</keyword>
<protein>
    <submittedName>
        <fullName evidence="2">Family 1 extracellular solute-binding protein</fullName>
    </submittedName>
</protein>
<dbReference type="Pfam" id="PF01547">
    <property type="entry name" value="SBP_bac_1"/>
    <property type="match status" value="1"/>
</dbReference>
<dbReference type="Gene3D" id="3.40.190.10">
    <property type="entry name" value="Periplasmic binding protein-like II"/>
    <property type="match status" value="1"/>
</dbReference>
<gene>
    <name evidence="2" type="ORF">PM3016_2712</name>
</gene>
<proteinExistence type="predicted"/>
<dbReference type="STRING" id="1116391.PM3016_2712"/>
<feature type="chain" id="PRO_5039228856" evidence="1">
    <location>
        <begin position="25"/>
        <end position="442"/>
    </location>
</feature>
<dbReference type="EMBL" id="CP003235">
    <property type="protein sequence ID" value="AFC29592.1"/>
    <property type="molecule type" value="Genomic_DNA"/>
</dbReference>
<dbReference type="InterPro" id="IPR050490">
    <property type="entry name" value="Bact_solute-bd_prot1"/>
</dbReference>
<name>H6NHJ5_9BACL</name>
<evidence type="ECO:0000256" key="1">
    <source>
        <dbReference type="SAM" id="SignalP"/>
    </source>
</evidence>
<reference evidence="2 3" key="1">
    <citation type="journal article" date="2012" name="J. Bacteriol.">
        <title>Complete Genome Sequence of Paenibacillus mucilaginosus 3016, a Bacterium Functional as Microbial Fertilizer.</title>
        <authorList>
            <person name="Ma M."/>
            <person name="Wang Z."/>
            <person name="Li L."/>
            <person name="Jiang X."/>
            <person name="Guan D."/>
            <person name="Cao F."/>
            <person name="Chen H."/>
            <person name="Wang X."/>
            <person name="Shen D."/>
            <person name="Du B."/>
            <person name="Li J."/>
        </authorList>
    </citation>
    <scope>NUCLEOTIDE SEQUENCE [LARGE SCALE GENOMIC DNA]</scope>
    <source>
        <strain evidence="2 3">3016</strain>
    </source>
</reference>
<dbReference type="InterPro" id="IPR006059">
    <property type="entry name" value="SBP"/>
</dbReference>
<dbReference type="PANTHER" id="PTHR43649">
    <property type="entry name" value="ARABINOSE-BINDING PROTEIN-RELATED"/>
    <property type="match status" value="1"/>
</dbReference>
<dbReference type="HOGENOM" id="CLU_031285_10_5_9"/>
<dbReference type="AlphaFoldDB" id="H6NHJ5"/>
<keyword evidence="1" id="KW-0732">Signal</keyword>
<dbReference type="PROSITE" id="PS51257">
    <property type="entry name" value="PROKAR_LIPOPROTEIN"/>
    <property type="match status" value="1"/>
</dbReference>
<accession>H6NHJ5</accession>
<dbReference type="CDD" id="cd13585">
    <property type="entry name" value="PBP2_TMBP_like"/>
    <property type="match status" value="1"/>
</dbReference>
<evidence type="ECO:0000313" key="2">
    <source>
        <dbReference type="EMBL" id="AFC29592.1"/>
    </source>
</evidence>
<organism evidence="2 3">
    <name type="scientific">Paenibacillus mucilaginosus 3016</name>
    <dbReference type="NCBI Taxonomy" id="1116391"/>
    <lineage>
        <taxon>Bacteria</taxon>
        <taxon>Bacillati</taxon>
        <taxon>Bacillota</taxon>
        <taxon>Bacilli</taxon>
        <taxon>Bacillales</taxon>
        <taxon>Paenibacillaceae</taxon>
        <taxon>Paenibacillus</taxon>
    </lineage>
</organism>
<sequence length="442" mass="48050">MKWNARVPFVMGAAALALLPLLQACGTDGGSGGSADAGSTGGKVKIKWSTWGNPGELGRFQEFTKDYNAKHPNVEVELIPIPSDYDQKILTQLSGGAAPDVFYAGDAAIVKMIDNGTIADLSTYMKEANSKIKPDSFFPGLWGAAKKGDQIYGVPVDCNPLILWYNKKLLQESGVSVLPADLHEKGEWTWAAFQGVLEKLRAAGKHGFVLDNSWTNYYSFATSNGGTIYNEKGDFVADKDPKTVEAFKFLYDNVKQKNMTFAGTLPKGQGGDAMFMSNQVGFVTAGRWYLPIFKQNKDLQFDIVPYPTNTGKKIEPAAIAAAYMVMNKSTKHPKEAFDFINEFNAKEGQTFRLQGGGNAVPSVEGADAVVMEGNVPEHAKFFLDTRGIGFALMPAEAGVPGLSKVITDEMESLWLKDGKLDETLKSLGTKANQKIQEYKSGK</sequence>
<dbReference type="SUPFAM" id="SSF53850">
    <property type="entry name" value="Periplasmic binding protein-like II"/>
    <property type="match status" value="1"/>
</dbReference>
<feature type="signal peptide" evidence="1">
    <location>
        <begin position="1"/>
        <end position="24"/>
    </location>
</feature>
<dbReference type="KEGG" id="pmq:PM3016_2712"/>
<dbReference type="Proteomes" id="UP000007523">
    <property type="component" value="Chromosome"/>
</dbReference>